<dbReference type="EMBL" id="CP012159">
    <property type="protein sequence ID" value="AKT40323.1"/>
    <property type="molecule type" value="Genomic_DNA"/>
</dbReference>
<feature type="region of interest" description="Disordered" evidence="5">
    <location>
        <begin position="309"/>
        <end position="459"/>
    </location>
</feature>
<dbReference type="InterPro" id="IPR011009">
    <property type="entry name" value="Kinase-like_dom_sf"/>
</dbReference>
<name>A0A0K1EI96_CHOCO</name>
<evidence type="ECO:0000256" key="4">
    <source>
        <dbReference type="ARBA" id="ARBA00022840"/>
    </source>
</evidence>
<reference evidence="8 9" key="1">
    <citation type="submission" date="2015-07" db="EMBL/GenBank/DDBJ databases">
        <title>Genome analysis of myxobacterium Chondromyces crocatus Cm c5 reveals a high potential for natural compound synthesis and the genetic basis for the loss of fruiting body formation.</title>
        <authorList>
            <person name="Zaburannyi N."/>
            <person name="Bunk B."/>
            <person name="Maier J."/>
            <person name="Overmann J."/>
            <person name="Mueller R."/>
        </authorList>
    </citation>
    <scope>NUCLEOTIDE SEQUENCE [LARGE SCALE GENOMIC DNA]</scope>
    <source>
        <strain evidence="8 9">Cm c5</strain>
    </source>
</reference>
<dbReference type="InterPro" id="IPR008271">
    <property type="entry name" value="Ser/Thr_kinase_AS"/>
</dbReference>
<accession>A0A0K1EI96</accession>
<keyword evidence="2" id="KW-0547">Nucleotide-binding</keyword>
<feature type="transmembrane region" description="Helical" evidence="6">
    <location>
        <begin position="486"/>
        <end position="505"/>
    </location>
</feature>
<dbReference type="GO" id="GO:0005524">
    <property type="term" value="F:ATP binding"/>
    <property type="evidence" value="ECO:0007669"/>
    <property type="project" value="UniProtKB-KW"/>
</dbReference>
<dbReference type="PROSITE" id="PS50011">
    <property type="entry name" value="PROTEIN_KINASE_DOM"/>
    <property type="match status" value="1"/>
</dbReference>
<protein>
    <submittedName>
        <fullName evidence="8">Protein kinase</fullName>
        <ecNumber evidence="8">2.7.11.1</ecNumber>
    </submittedName>
</protein>
<dbReference type="KEGG" id="ccro:CMC5_044760"/>
<organism evidence="8 9">
    <name type="scientific">Chondromyces crocatus</name>
    <dbReference type="NCBI Taxonomy" id="52"/>
    <lineage>
        <taxon>Bacteria</taxon>
        <taxon>Pseudomonadati</taxon>
        <taxon>Myxococcota</taxon>
        <taxon>Polyangia</taxon>
        <taxon>Polyangiales</taxon>
        <taxon>Polyangiaceae</taxon>
        <taxon>Chondromyces</taxon>
    </lineage>
</organism>
<feature type="compositionally biased region" description="Pro residues" evidence="5">
    <location>
        <begin position="402"/>
        <end position="417"/>
    </location>
</feature>
<dbReference type="PROSITE" id="PS00108">
    <property type="entry name" value="PROTEIN_KINASE_ST"/>
    <property type="match status" value="1"/>
</dbReference>
<keyword evidence="9" id="KW-1185">Reference proteome</keyword>
<evidence type="ECO:0000313" key="8">
    <source>
        <dbReference type="EMBL" id="AKT40323.1"/>
    </source>
</evidence>
<dbReference type="SMART" id="SM00220">
    <property type="entry name" value="S_TKc"/>
    <property type="match status" value="1"/>
</dbReference>
<dbReference type="OrthoDB" id="5505609at2"/>
<dbReference type="SUPFAM" id="SSF56112">
    <property type="entry name" value="Protein kinase-like (PK-like)"/>
    <property type="match status" value="1"/>
</dbReference>
<evidence type="ECO:0000256" key="3">
    <source>
        <dbReference type="ARBA" id="ARBA00022777"/>
    </source>
</evidence>
<keyword evidence="4" id="KW-0067">ATP-binding</keyword>
<keyword evidence="6" id="KW-1133">Transmembrane helix</keyword>
<dbReference type="GO" id="GO:0004674">
    <property type="term" value="F:protein serine/threonine kinase activity"/>
    <property type="evidence" value="ECO:0007669"/>
    <property type="project" value="UniProtKB-EC"/>
</dbReference>
<dbReference type="EC" id="2.7.11.1" evidence="8"/>
<dbReference type="Pfam" id="PF00069">
    <property type="entry name" value="Pkinase"/>
    <property type="match status" value="1"/>
</dbReference>
<feature type="domain" description="Protein kinase" evidence="7">
    <location>
        <begin position="15"/>
        <end position="310"/>
    </location>
</feature>
<dbReference type="STRING" id="52.CMC5_044760"/>
<keyword evidence="6" id="KW-0472">Membrane</keyword>
<gene>
    <name evidence="8" type="ORF">CMC5_044760</name>
</gene>
<keyword evidence="6" id="KW-0812">Transmembrane</keyword>
<feature type="compositionally biased region" description="Low complexity" evidence="5">
    <location>
        <begin position="339"/>
        <end position="351"/>
    </location>
</feature>
<evidence type="ECO:0000259" key="7">
    <source>
        <dbReference type="PROSITE" id="PS50011"/>
    </source>
</evidence>
<keyword evidence="3 8" id="KW-0418">Kinase</keyword>
<dbReference type="PANTHER" id="PTHR43289:SF6">
    <property type="entry name" value="SERINE_THREONINE-PROTEIN KINASE NEKL-3"/>
    <property type="match status" value="1"/>
</dbReference>
<evidence type="ECO:0000256" key="1">
    <source>
        <dbReference type="ARBA" id="ARBA00022679"/>
    </source>
</evidence>
<dbReference type="AlphaFoldDB" id="A0A0K1EI96"/>
<dbReference type="Proteomes" id="UP000067626">
    <property type="component" value="Chromosome"/>
</dbReference>
<keyword evidence="1 8" id="KW-0808">Transferase</keyword>
<sequence length="541" mass="57261">MGDIFGIVGTTQGPFSVEQVVAEGGFGVVYRAYHGAFRAPVALKCLKIPGEIPGDLRERFLEQFREEGEMLFRLSAAIPAVVRPLHQDVIATSPGVFIPFIALEWLDGETLDMFIARRARHKERPLGPVEAATLLTPVARALEAAHSFPGPAGPICVTHRDLKPANIFLADVHGTQVVKILDFGIARARDVASVIAGATTTGGASMAFSPRYGSPEQWAPKRFGATGPWTDVWGLALTYVEMLAGRPILEGDPMAIMGTALDERRRPTPRNEGIDVPDALEFAFQRALALDPRDRQKDAGAFWDDVERALGLPPSQSPIGKGTGRYPTVRASGPGGPVPSGRGPRSGGPASMASAATPPGSRSYSASLSREEADPMELDLPTSIGDTLASGAPSRPPERRGPPSPRTPPAPERPAPSGPQLRRPIGSMPDRPLPAPAIPVPMSLDISGDAGRPRARPHLSTTTMAPLNRASTNEDLKEMFALPLRIAGAGIALSIIDIAVSSLLLGGERIGLGPVKLLWVAALMIVVAIGMAGFRLMSSSR</sequence>
<dbReference type="Gene3D" id="1.10.510.10">
    <property type="entry name" value="Transferase(Phosphotransferase) domain 1"/>
    <property type="match status" value="1"/>
</dbReference>
<evidence type="ECO:0000256" key="2">
    <source>
        <dbReference type="ARBA" id="ARBA00022741"/>
    </source>
</evidence>
<dbReference type="PANTHER" id="PTHR43289">
    <property type="entry name" value="MITOGEN-ACTIVATED PROTEIN KINASE KINASE KINASE 20-RELATED"/>
    <property type="match status" value="1"/>
</dbReference>
<dbReference type="CDD" id="cd14014">
    <property type="entry name" value="STKc_PknB_like"/>
    <property type="match status" value="1"/>
</dbReference>
<evidence type="ECO:0000256" key="6">
    <source>
        <dbReference type="SAM" id="Phobius"/>
    </source>
</evidence>
<proteinExistence type="predicted"/>
<dbReference type="InterPro" id="IPR000719">
    <property type="entry name" value="Prot_kinase_dom"/>
</dbReference>
<evidence type="ECO:0000313" key="9">
    <source>
        <dbReference type="Proteomes" id="UP000067626"/>
    </source>
</evidence>
<evidence type="ECO:0000256" key="5">
    <source>
        <dbReference type="SAM" id="MobiDB-lite"/>
    </source>
</evidence>
<feature type="transmembrane region" description="Helical" evidence="6">
    <location>
        <begin position="517"/>
        <end position="537"/>
    </location>
</feature>
<dbReference type="Gene3D" id="3.30.200.20">
    <property type="entry name" value="Phosphorylase Kinase, domain 1"/>
    <property type="match status" value="1"/>
</dbReference>